<evidence type="ECO:0000313" key="2">
    <source>
        <dbReference type="EMBL" id="KAG8387063.1"/>
    </source>
</evidence>
<organism evidence="2 3">
    <name type="scientific">Buddleja alternifolia</name>
    <dbReference type="NCBI Taxonomy" id="168488"/>
    <lineage>
        <taxon>Eukaryota</taxon>
        <taxon>Viridiplantae</taxon>
        <taxon>Streptophyta</taxon>
        <taxon>Embryophyta</taxon>
        <taxon>Tracheophyta</taxon>
        <taxon>Spermatophyta</taxon>
        <taxon>Magnoliopsida</taxon>
        <taxon>eudicotyledons</taxon>
        <taxon>Gunneridae</taxon>
        <taxon>Pentapetalae</taxon>
        <taxon>asterids</taxon>
        <taxon>lamiids</taxon>
        <taxon>Lamiales</taxon>
        <taxon>Scrophulariaceae</taxon>
        <taxon>Buddlejeae</taxon>
        <taxon>Buddleja</taxon>
    </lineage>
</organism>
<evidence type="ECO:0008006" key="4">
    <source>
        <dbReference type="Google" id="ProtNLM"/>
    </source>
</evidence>
<dbReference type="Gene3D" id="3.40.50.1110">
    <property type="entry name" value="SGNH hydrolase"/>
    <property type="match status" value="1"/>
</dbReference>
<evidence type="ECO:0000313" key="3">
    <source>
        <dbReference type="Proteomes" id="UP000826271"/>
    </source>
</evidence>
<keyword evidence="3" id="KW-1185">Reference proteome</keyword>
<gene>
    <name evidence="2" type="ORF">BUALT_Bualt03G0214400</name>
</gene>
<dbReference type="PANTHER" id="PTHR45642">
    <property type="entry name" value="GDSL ESTERASE/LIPASE EXL3"/>
    <property type="match status" value="1"/>
</dbReference>
<name>A0AAV6XXC2_9LAMI</name>
<accession>A0AAV6XXC2</accession>
<sequence>MIISSINYKSFTPKNPYSTKNKNKNMAPYLFILSTILLVMITSGGATAKVPAIIVFGDSSVDAGNNNQISTMLKSNFRPYGRDFFGGRPTGRFSNGRIPPDLISEAFGLRPFVPAYLDPSYNISDFAGGVCFASAGTGFDNATSNVLNVIPLWKEVEYYKDYQNKLKSYLGETKAKDVISEALYIISLGTNDFLENYYTLPNTRSKYTLDQFQDFLVGLAEAFIKEIYGLGARKMSFTGLPPMGCLPLERTTNYVNGNGDGCMDGYNVVASHFNVKLSNLVKKMNEEMPGIRVVFSNPYGPFMQIIRKPSAFGFEVASVACCASGMFEMGYLCDQMNPFTCTDANKYVFWDSFHPTEKTSRIIVDYLLKHSLHEFL</sequence>
<dbReference type="CDD" id="cd01837">
    <property type="entry name" value="SGNH_plant_lipase_like"/>
    <property type="match status" value="1"/>
</dbReference>
<reference evidence="2" key="1">
    <citation type="submission" date="2019-10" db="EMBL/GenBank/DDBJ databases">
        <authorList>
            <person name="Zhang R."/>
            <person name="Pan Y."/>
            <person name="Wang J."/>
            <person name="Ma R."/>
            <person name="Yu S."/>
        </authorList>
    </citation>
    <scope>NUCLEOTIDE SEQUENCE</scope>
    <source>
        <strain evidence="2">LA-IB0</strain>
        <tissue evidence="2">Leaf</tissue>
    </source>
</reference>
<dbReference type="Proteomes" id="UP000826271">
    <property type="component" value="Unassembled WGS sequence"/>
</dbReference>
<proteinExistence type="inferred from homology"/>
<dbReference type="FunFam" id="3.40.50.1110:FF:000003">
    <property type="entry name" value="GDSL esterase/lipase APG"/>
    <property type="match status" value="1"/>
</dbReference>
<dbReference type="AlphaFoldDB" id="A0AAV6XXC2"/>
<dbReference type="InterPro" id="IPR001087">
    <property type="entry name" value="GDSL"/>
</dbReference>
<dbReference type="SUPFAM" id="SSF52266">
    <property type="entry name" value="SGNH hydrolase"/>
    <property type="match status" value="1"/>
</dbReference>
<protein>
    <recommendedName>
        <fullName evidence="4">GDSL esterase/lipase</fullName>
    </recommendedName>
</protein>
<dbReference type="InterPro" id="IPR035669">
    <property type="entry name" value="SGNH_plant_lipase-like"/>
</dbReference>
<dbReference type="InterPro" id="IPR050592">
    <property type="entry name" value="GDSL_lipolytic_enzyme"/>
</dbReference>
<dbReference type="Pfam" id="PF00657">
    <property type="entry name" value="Lipase_GDSL"/>
    <property type="match status" value="1"/>
</dbReference>
<evidence type="ECO:0000256" key="1">
    <source>
        <dbReference type="ARBA" id="ARBA00008668"/>
    </source>
</evidence>
<comment type="caution">
    <text evidence="2">The sequence shown here is derived from an EMBL/GenBank/DDBJ whole genome shotgun (WGS) entry which is preliminary data.</text>
</comment>
<dbReference type="PANTHER" id="PTHR45642:SF46">
    <property type="entry name" value="OS06G0636700 PROTEIN"/>
    <property type="match status" value="1"/>
</dbReference>
<dbReference type="InterPro" id="IPR036514">
    <property type="entry name" value="SGNH_hydro_sf"/>
</dbReference>
<dbReference type="EMBL" id="WHWC01000003">
    <property type="protein sequence ID" value="KAG8387063.1"/>
    <property type="molecule type" value="Genomic_DNA"/>
</dbReference>
<dbReference type="GO" id="GO:0016788">
    <property type="term" value="F:hydrolase activity, acting on ester bonds"/>
    <property type="evidence" value="ECO:0007669"/>
    <property type="project" value="InterPro"/>
</dbReference>
<comment type="similarity">
    <text evidence="1">Belongs to the 'GDSL' lipolytic enzyme family.</text>
</comment>